<organism evidence="1 2">
    <name type="scientific">Dubosiella muris</name>
    <dbReference type="NCBI Taxonomy" id="3038133"/>
    <lineage>
        <taxon>Bacteria</taxon>
        <taxon>Bacillati</taxon>
        <taxon>Bacillota</taxon>
        <taxon>Erysipelotrichia</taxon>
        <taxon>Erysipelotrichales</taxon>
        <taxon>Erysipelotrichaceae</taxon>
        <taxon>Dubosiella</taxon>
    </lineage>
</organism>
<accession>A0AC61R953</accession>
<evidence type="ECO:0000313" key="2">
    <source>
        <dbReference type="Proteomes" id="UP000308836"/>
    </source>
</evidence>
<dbReference type="EC" id="4.2.1.45" evidence="1"/>
<name>A0AC61R953_9FIRM</name>
<evidence type="ECO:0000313" key="1">
    <source>
        <dbReference type="EMBL" id="TGY66477.1"/>
    </source>
</evidence>
<reference evidence="1" key="1">
    <citation type="submission" date="2019-04" db="EMBL/GenBank/DDBJ databases">
        <title>Microbes associate with the intestines of laboratory mice.</title>
        <authorList>
            <person name="Navarre W."/>
            <person name="Wong E."/>
            <person name="Huang K."/>
            <person name="Tropini C."/>
            <person name="Ng K."/>
            <person name="Yu B."/>
        </authorList>
    </citation>
    <scope>NUCLEOTIDE SEQUENCE</scope>
    <source>
        <strain evidence="1">NM09_H32</strain>
    </source>
</reference>
<keyword evidence="1" id="KW-0456">Lyase</keyword>
<sequence length="359" mass="40767">MESLEGLKKFYQGKKVLITGHTGFKGSWLCAILHYFGAEVSGISLKPNTNPSLYEVGGIDDLVHSYICDIRDLNKMEKIFSEEKPEIVFHLAAQPIVLDSYTDPVYTYETNVMGTVNVLECIRKTPSVKSVVNITTDKVYQNNEWNWGYREIDRLNGYDPYSNSKSCSELVTDSYKKSFLEELGVIVSTARAGNVIGGGDFANFRIIPDCVRAMKEGKEIEVRNPNSTRPYQHVLEPLFAYLMIAKEQYLDKSKAGSYNIGPDETDCITTGDLATIFCEEWGEGAKWHAIDYNAPHEANFLKLDCSKLKSMFGWKPRWNVREAVGKTAEWSKAYFANENVLDTMLKQIKEYLKEEENNV</sequence>
<keyword evidence="2" id="KW-1185">Reference proteome</keyword>
<comment type="caution">
    <text evidence="1">The sequence shown here is derived from an EMBL/GenBank/DDBJ whole genome shotgun (WGS) entry which is preliminary data.</text>
</comment>
<dbReference type="Proteomes" id="UP000308836">
    <property type="component" value="Unassembled WGS sequence"/>
</dbReference>
<gene>
    <name evidence="1" type="primary">rfbG</name>
    <name evidence="1" type="ORF">E5336_04065</name>
</gene>
<dbReference type="EMBL" id="SRYG01000006">
    <property type="protein sequence ID" value="TGY66477.1"/>
    <property type="molecule type" value="Genomic_DNA"/>
</dbReference>
<protein>
    <submittedName>
        <fullName evidence="1">CDP-glucose 4,6-dehydratase</fullName>
        <ecNumber evidence="1">4.2.1.45</ecNumber>
    </submittedName>
</protein>
<proteinExistence type="predicted"/>